<proteinExistence type="inferred from homology"/>
<evidence type="ECO:0000256" key="3">
    <source>
        <dbReference type="ARBA" id="ARBA00004418"/>
    </source>
</evidence>
<comment type="similarity">
    <text evidence="4">Belongs to the metallo-beta-lactamase superfamily. Class-B beta-lactamase family.</text>
</comment>
<evidence type="ECO:0000259" key="12">
    <source>
        <dbReference type="SMART" id="SM00849"/>
    </source>
</evidence>
<dbReference type="GO" id="GO:0042597">
    <property type="term" value="C:periplasmic space"/>
    <property type="evidence" value="ECO:0007669"/>
    <property type="project" value="UniProtKB-SubCell"/>
</dbReference>
<evidence type="ECO:0000256" key="11">
    <source>
        <dbReference type="ARBA" id="ARBA00023251"/>
    </source>
</evidence>
<evidence type="ECO:0000256" key="5">
    <source>
        <dbReference type="ARBA" id="ARBA00012865"/>
    </source>
</evidence>
<dbReference type="GO" id="GO:0008270">
    <property type="term" value="F:zinc ion binding"/>
    <property type="evidence" value="ECO:0007669"/>
    <property type="project" value="InterPro"/>
</dbReference>
<evidence type="ECO:0000256" key="8">
    <source>
        <dbReference type="ARBA" id="ARBA00022764"/>
    </source>
</evidence>
<evidence type="ECO:0000313" key="14">
    <source>
        <dbReference type="Proteomes" id="UP001238163"/>
    </source>
</evidence>
<dbReference type="Proteomes" id="UP001238163">
    <property type="component" value="Unassembled WGS sequence"/>
</dbReference>
<name>A0AAE3VI50_9BACT</name>
<evidence type="ECO:0000256" key="9">
    <source>
        <dbReference type="ARBA" id="ARBA00022801"/>
    </source>
</evidence>
<comment type="subcellular location">
    <subcellularLocation>
        <location evidence="3">Periplasm</location>
    </subcellularLocation>
</comment>
<gene>
    <name evidence="13" type="ORF">J3R75_002947</name>
</gene>
<evidence type="ECO:0000256" key="4">
    <source>
        <dbReference type="ARBA" id="ARBA00005250"/>
    </source>
</evidence>
<comment type="catalytic activity">
    <reaction evidence="1">
        <text>a beta-lactam + H2O = a substituted beta-amino acid</text>
        <dbReference type="Rhea" id="RHEA:20401"/>
        <dbReference type="ChEBI" id="CHEBI:15377"/>
        <dbReference type="ChEBI" id="CHEBI:35627"/>
        <dbReference type="ChEBI" id="CHEBI:140347"/>
        <dbReference type="EC" id="3.5.2.6"/>
    </reaction>
</comment>
<dbReference type="InterPro" id="IPR050855">
    <property type="entry name" value="NDM-1-like"/>
</dbReference>
<dbReference type="Pfam" id="PF00753">
    <property type="entry name" value="Lactamase_B"/>
    <property type="match status" value="1"/>
</dbReference>
<dbReference type="PANTHER" id="PTHR42951:SF17">
    <property type="entry name" value="METALLO-BETA-LACTAMASE DOMAIN-CONTAINING PROTEIN"/>
    <property type="match status" value="1"/>
</dbReference>
<evidence type="ECO:0000256" key="2">
    <source>
        <dbReference type="ARBA" id="ARBA00001947"/>
    </source>
</evidence>
<dbReference type="EC" id="3.5.2.6" evidence="5"/>
<dbReference type="SUPFAM" id="SSF56281">
    <property type="entry name" value="Metallo-hydrolase/oxidoreductase"/>
    <property type="match status" value="1"/>
</dbReference>
<evidence type="ECO:0000313" key="13">
    <source>
        <dbReference type="EMBL" id="MDQ0290840.1"/>
    </source>
</evidence>
<protein>
    <recommendedName>
        <fullName evidence="5">beta-lactamase</fullName>
        <ecNumber evidence="5">3.5.2.6</ecNumber>
    </recommendedName>
</protein>
<dbReference type="InterPro" id="IPR036866">
    <property type="entry name" value="RibonucZ/Hydroxyglut_hydro"/>
</dbReference>
<dbReference type="CDD" id="cd06262">
    <property type="entry name" value="metallo-hydrolase-like_MBL-fold"/>
    <property type="match status" value="1"/>
</dbReference>
<evidence type="ECO:0000256" key="7">
    <source>
        <dbReference type="ARBA" id="ARBA00022729"/>
    </source>
</evidence>
<dbReference type="GO" id="GO:0017001">
    <property type="term" value="P:antibiotic catabolic process"/>
    <property type="evidence" value="ECO:0007669"/>
    <property type="project" value="InterPro"/>
</dbReference>
<evidence type="ECO:0000256" key="1">
    <source>
        <dbReference type="ARBA" id="ARBA00001526"/>
    </source>
</evidence>
<keyword evidence="10" id="KW-0862">Zinc</keyword>
<dbReference type="PROSITE" id="PS00743">
    <property type="entry name" value="BETA_LACTAMASE_B_1"/>
    <property type="match status" value="1"/>
</dbReference>
<dbReference type="GO" id="GO:0008800">
    <property type="term" value="F:beta-lactamase activity"/>
    <property type="evidence" value="ECO:0007669"/>
    <property type="project" value="UniProtKB-EC"/>
</dbReference>
<keyword evidence="11" id="KW-0046">Antibiotic resistance</keyword>
<dbReference type="SMART" id="SM00849">
    <property type="entry name" value="Lactamase_B"/>
    <property type="match status" value="1"/>
</dbReference>
<keyword evidence="9 13" id="KW-0378">Hydrolase</keyword>
<dbReference type="AlphaFoldDB" id="A0AAE3VI50"/>
<dbReference type="InterPro" id="IPR001279">
    <property type="entry name" value="Metallo-B-lactamas"/>
</dbReference>
<sequence length="300" mass="32824">MKMEICPGIHVLKYPCGTAWTGMVLIVRRRVVLIDTAFAPAIDSLLYPYLETLGLIAADIDVIINTHVHGDHIGGNARLQAETGAELAVHELGAAKLRDPYLHLNRIRSRFSPLVPFQEVPAGLAPVIADRVLHDGDRIDLGDSELRIIHTPGHDSDSLCICEPQSGCLFSGDTLQGQGTLSAGLAFYQDLPAYRHSLQKIAAMSGRINCLIAGHPFSPTDGIMRGEQVTEFLAACRETTDRYDHELRRLLQAHHDCNDLKYFTDELLASAGLTAKPTVPVLAFHTVAEHLKDIQGTQSL</sequence>
<comment type="cofactor">
    <cofactor evidence="2">
        <name>Zn(2+)</name>
        <dbReference type="ChEBI" id="CHEBI:29105"/>
    </cofactor>
</comment>
<reference evidence="13" key="1">
    <citation type="submission" date="2023-07" db="EMBL/GenBank/DDBJ databases">
        <title>Genomic Encyclopedia of Type Strains, Phase IV (KMG-IV): sequencing the most valuable type-strain genomes for metagenomic binning, comparative biology and taxonomic classification.</title>
        <authorList>
            <person name="Goeker M."/>
        </authorList>
    </citation>
    <scope>NUCLEOTIDE SEQUENCE</scope>
    <source>
        <strain evidence="13">DSM 24202</strain>
    </source>
</reference>
<dbReference type="EMBL" id="JAUSVL010000001">
    <property type="protein sequence ID" value="MDQ0290840.1"/>
    <property type="molecule type" value="Genomic_DNA"/>
</dbReference>
<dbReference type="InterPro" id="IPR001018">
    <property type="entry name" value="Beta-lactamase_class-B_CS"/>
</dbReference>
<keyword evidence="7" id="KW-0732">Signal</keyword>
<feature type="domain" description="Metallo-beta-lactamase" evidence="12">
    <location>
        <begin position="18"/>
        <end position="215"/>
    </location>
</feature>
<keyword evidence="8" id="KW-0574">Periplasm</keyword>
<comment type="caution">
    <text evidence="13">The sequence shown here is derived from an EMBL/GenBank/DDBJ whole genome shotgun (WGS) entry which is preliminary data.</text>
</comment>
<dbReference type="PANTHER" id="PTHR42951">
    <property type="entry name" value="METALLO-BETA-LACTAMASE DOMAIN-CONTAINING"/>
    <property type="match status" value="1"/>
</dbReference>
<evidence type="ECO:0000256" key="6">
    <source>
        <dbReference type="ARBA" id="ARBA00022723"/>
    </source>
</evidence>
<dbReference type="Gene3D" id="3.60.15.10">
    <property type="entry name" value="Ribonuclease Z/Hydroxyacylglutathione hydrolase-like"/>
    <property type="match status" value="1"/>
</dbReference>
<accession>A0AAE3VI50</accession>
<keyword evidence="6" id="KW-0479">Metal-binding</keyword>
<dbReference type="GO" id="GO:0046677">
    <property type="term" value="P:response to antibiotic"/>
    <property type="evidence" value="ECO:0007669"/>
    <property type="project" value="UniProtKB-KW"/>
</dbReference>
<organism evidence="13 14">
    <name type="scientific">Oligosphaera ethanolica</name>
    <dbReference type="NCBI Taxonomy" id="760260"/>
    <lineage>
        <taxon>Bacteria</taxon>
        <taxon>Pseudomonadati</taxon>
        <taxon>Lentisphaerota</taxon>
        <taxon>Oligosphaeria</taxon>
        <taxon>Oligosphaerales</taxon>
        <taxon>Oligosphaeraceae</taxon>
        <taxon>Oligosphaera</taxon>
    </lineage>
</organism>
<dbReference type="RefSeq" id="WP_307262797.1">
    <property type="nucleotide sequence ID" value="NZ_JAUSVL010000001.1"/>
</dbReference>
<keyword evidence="14" id="KW-1185">Reference proteome</keyword>
<evidence type="ECO:0000256" key="10">
    <source>
        <dbReference type="ARBA" id="ARBA00022833"/>
    </source>
</evidence>